<feature type="region of interest" description="Disordered" evidence="6">
    <location>
        <begin position="307"/>
        <end position="330"/>
    </location>
</feature>
<dbReference type="AlphaFoldDB" id="A0A8H7WCH6"/>
<keyword evidence="2 7" id="KW-0732">Signal</keyword>
<dbReference type="PANTHER" id="PTHR43817:SF1">
    <property type="entry name" value="HYDROLASE, FAMILY 43, PUTATIVE (AFU_ORTHOLOGUE AFUA_3G01660)-RELATED"/>
    <property type="match status" value="1"/>
</dbReference>
<evidence type="ECO:0000256" key="5">
    <source>
        <dbReference type="RuleBase" id="RU361187"/>
    </source>
</evidence>
<keyword evidence="9" id="KW-1185">Reference proteome</keyword>
<evidence type="ECO:0000256" key="3">
    <source>
        <dbReference type="ARBA" id="ARBA00022801"/>
    </source>
</evidence>
<keyword evidence="4 5" id="KW-0326">Glycosidase</keyword>
<gene>
    <name evidence="8" type="ORF">IFR04_004648</name>
</gene>
<dbReference type="SUPFAM" id="SSF75005">
    <property type="entry name" value="Arabinanase/levansucrase/invertase"/>
    <property type="match status" value="1"/>
</dbReference>
<comment type="similarity">
    <text evidence="1 5">Belongs to the glycosyl hydrolase 43 family.</text>
</comment>
<proteinExistence type="inferred from homology"/>
<evidence type="ECO:0000313" key="8">
    <source>
        <dbReference type="EMBL" id="KAG4422268.1"/>
    </source>
</evidence>
<dbReference type="InterPro" id="IPR006710">
    <property type="entry name" value="Glyco_hydro_43"/>
</dbReference>
<evidence type="ECO:0000256" key="4">
    <source>
        <dbReference type="ARBA" id="ARBA00023295"/>
    </source>
</evidence>
<dbReference type="EMBL" id="JAFJYH010000052">
    <property type="protein sequence ID" value="KAG4422268.1"/>
    <property type="molecule type" value="Genomic_DNA"/>
</dbReference>
<comment type="caution">
    <text evidence="8">The sequence shown here is derived from an EMBL/GenBank/DDBJ whole genome shotgun (WGS) entry which is preliminary data.</text>
</comment>
<dbReference type="CDD" id="cd18820">
    <property type="entry name" value="GH43_LbAraf43-like"/>
    <property type="match status" value="1"/>
</dbReference>
<feature type="chain" id="PRO_5034501582" description="Glycoside hydrolase family 43 protein" evidence="7">
    <location>
        <begin position="23"/>
        <end position="330"/>
    </location>
</feature>
<sequence>MVSSSLFASALAIFASIGLGNAATYSNPLRSPDGSDPFMVYTGGYYYFMTTTWNDIQITRATTLEGLKTAPKKVVYSASCSSRPTRCANVWAPEVHWINEKWYIYYTAGVAANLDGQRVHVLTGSGNTPWDAFTYTGQLTNQWSIDGSIVRFNGFGNYLVFSCMNGGQYQSICMAPMKTPTTAGAVTVISTPDQAWEQHGTPVNEAPIALYNAGKTFIAYSGSYCWTPNYALGLLTWDGKTDPSKKAAWAKKGPVLSSAAGNYGTGHNGFFTSPDGKEQWVVYNAASNSAGACDASRYASAQKLSFNSDGSPKFATPVKPGTTLTGPSGE</sequence>
<keyword evidence="3 5" id="KW-0378">Hydrolase</keyword>
<dbReference type="Proteomes" id="UP000664132">
    <property type="component" value="Unassembled WGS sequence"/>
</dbReference>
<dbReference type="Gene3D" id="2.115.10.20">
    <property type="entry name" value="Glycosyl hydrolase domain, family 43"/>
    <property type="match status" value="1"/>
</dbReference>
<dbReference type="GO" id="GO:0005975">
    <property type="term" value="P:carbohydrate metabolic process"/>
    <property type="evidence" value="ECO:0007669"/>
    <property type="project" value="InterPro"/>
</dbReference>
<dbReference type="PANTHER" id="PTHR43817">
    <property type="entry name" value="GLYCOSYL HYDROLASE"/>
    <property type="match status" value="1"/>
</dbReference>
<dbReference type="Pfam" id="PF04616">
    <property type="entry name" value="Glyco_hydro_43"/>
    <property type="match status" value="1"/>
</dbReference>
<evidence type="ECO:0008006" key="10">
    <source>
        <dbReference type="Google" id="ProtNLM"/>
    </source>
</evidence>
<organism evidence="8 9">
    <name type="scientific">Cadophora malorum</name>
    <dbReference type="NCBI Taxonomy" id="108018"/>
    <lineage>
        <taxon>Eukaryota</taxon>
        <taxon>Fungi</taxon>
        <taxon>Dikarya</taxon>
        <taxon>Ascomycota</taxon>
        <taxon>Pezizomycotina</taxon>
        <taxon>Leotiomycetes</taxon>
        <taxon>Helotiales</taxon>
        <taxon>Ploettnerulaceae</taxon>
        <taxon>Cadophora</taxon>
    </lineage>
</organism>
<dbReference type="OrthoDB" id="272289at2759"/>
<evidence type="ECO:0000256" key="7">
    <source>
        <dbReference type="SAM" id="SignalP"/>
    </source>
</evidence>
<evidence type="ECO:0000313" key="9">
    <source>
        <dbReference type="Proteomes" id="UP000664132"/>
    </source>
</evidence>
<evidence type="ECO:0000256" key="1">
    <source>
        <dbReference type="ARBA" id="ARBA00009865"/>
    </source>
</evidence>
<evidence type="ECO:0000256" key="2">
    <source>
        <dbReference type="ARBA" id="ARBA00022729"/>
    </source>
</evidence>
<evidence type="ECO:0000256" key="6">
    <source>
        <dbReference type="SAM" id="MobiDB-lite"/>
    </source>
</evidence>
<name>A0A8H7WCH6_9HELO</name>
<accession>A0A8H7WCH6</accession>
<dbReference type="InterPro" id="IPR023296">
    <property type="entry name" value="Glyco_hydro_beta-prop_sf"/>
</dbReference>
<protein>
    <recommendedName>
        <fullName evidence="10">Glycoside hydrolase family 43 protein</fullName>
    </recommendedName>
</protein>
<feature type="signal peptide" evidence="7">
    <location>
        <begin position="1"/>
        <end position="22"/>
    </location>
</feature>
<reference evidence="8" key="1">
    <citation type="submission" date="2021-02" db="EMBL/GenBank/DDBJ databases">
        <title>Genome sequence Cadophora malorum strain M34.</title>
        <authorList>
            <person name="Stefanovic E."/>
            <person name="Vu D."/>
            <person name="Scully C."/>
            <person name="Dijksterhuis J."/>
            <person name="Roader J."/>
            <person name="Houbraken J."/>
        </authorList>
    </citation>
    <scope>NUCLEOTIDE SEQUENCE</scope>
    <source>
        <strain evidence="8">M34</strain>
    </source>
</reference>
<dbReference type="GO" id="GO:0004553">
    <property type="term" value="F:hydrolase activity, hydrolyzing O-glycosyl compounds"/>
    <property type="evidence" value="ECO:0007669"/>
    <property type="project" value="InterPro"/>
</dbReference>